<dbReference type="Pfam" id="PF00320">
    <property type="entry name" value="GATA"/>
    <property type="match status" value="1"/>
</dbReference>
<dbReference type="NCBIfam" id="TIGR00229">
    <property type="entry name" value="sensory_box"/>
    <property type="match status" value="1"/>
</dbReference>
<dbReference type="PROSITE" id="PS50112">
    <property type="entry name" value="PAS"/>
    <property type="match status" value="2"/>
</dbReference>
<evidence type="ECO:0000256" key="4">
    <source>
        <dbReference type="PROSITE-ProRule" id="PRU00094"/>
    </source>
</evidence>
<keyword evidence="9" id="KW-1185">Reference proteome</keyword>
<dbReference type="EMBL" id="RBNI01004514">
    <property type="protein sequence ID" value="RUP47456.1"/>
    <property type="molecule type" value="Genomic_DNA"/>
</dbReference>
<feature type="domain" description="PAS" evidence="6">
    <location>
        <begin position="251"/>
        <end position="300"/>
    </location>
</feature>
<evidence type="ECO:0000256" key="1">
    <source>
        <dbReference type="ARBA" id="ARBA00022723"/>
    </source>
</evidence>
<dbReference type="Gene3D" id="3.30.50.10">
    <property type="entry name" value="Erythroid Transcription Factor GATA-1, subunit A"/>
    <property type="match status" value="1"/>
</dbReference>
<protein>
    <recommendedName>
        <fullName evidence="10">Blue light receptor</fullName>
    </recommendedName>
</protein>
<dbReference type="PROSITE" id="PS50114">
    <property type="entry name" value="GATA_ZN_FINGER_2"/>
    <property type="match status" value="1"/>
</dbReference>
<proteinExistence type="predicted"/>
<dbReference type="SUPFAM" id="SSF57716">
    <property type="entry name" value="Glucocorticoid receptor-like (DNA-binding domain)"/>
    <property type="match status" value="1"/>
</dbReference>
<dbReference type="Proteomes" id="UP000268093">
    <property type="component" value="Unassembled WGS sequence"/>
</dbReference>
<dbReference type="GO" id="GO:0008270">
    <property type="term" value="F:zinc ion binding"/>
    <property type="evidence" value="ECO:0007669"/>
    <property type="project" value="UniProtKB-KW"/>
</dbReference>
<dbReference type="PANTHER" id="PTHR45658:SF18">
    <property type="entry name" value="PROTEIN GAT2"/>
    <property type="match status" value="1"/>
</dbReference>
<organism evidence="8 9">
    <name type="scientific">Jimgerdemannia flammicorona</name>
    <dbReference type="NCBI Taxonomy" id="994334"/>
    <lineage>
        <taxon>Eukaryota</taxon>
        <taxon>Fungi</taxon>
        <taxon>Fungi incertae sedis</taxon>
        <taxon>Mucoromycota</taxon>
        <taxon>Mucoromycotina</taxon>
        <taxon>Endogonomycetes</taxon>
        <taxon>Endogonales</taxon>
        <taxon>Endogonaceae</taxon>
        <taxon>Jimgerdemannia</taxon>
    </lineage>
</organism>
<comment type="caution">
    <text evidence="8">The sequence shown here is derived from an EMBL/GenBank/DDBJ whole genome shotgun (WGS) entry which is preliminary data.</text>
</comment>
<dbReference type="InterPro" id="IPR000679">
    <property type="entry name" value="Znf_GATA"/>
</dbReference>
<feature type="region of interest" description="Disordered" evidence="5">
    <location>
        <begin position="348"/>
        <end position="390"/>
    </location>
</feature>
<dbReference type="GO" id="GO:0006355">
    <property type="term" value="P:regulation of DNA-templated transcription"/>
    <property type="evidence" value="ECO:0007669"/>
    <property type="project" value="InterPro"/>
</dbReference>
<keyword evidence="3" id="KW-0862">Zinc</keyword>
<dbReference type="CDD" id="cd00130">
    <property type="entry name" value="PAS"/>
    <property type="match status" value="2"/>
</dbReference>
<dbReference type="SMART" id="SM00401">
    <property type="entry name" value="ZnF_GATA"/>
    <property type="match status" value="1"/>
</dbReference>
<dbReference type="SMART" id="SM00091">
    <property type="entry name" value="PAS"/>
    <property type="match status" value="2"/>
</dbReference>
<evidence type="ECO:0000259" key="6">
    <source>
        <dbReference type="PROSITE" id="PS50112"/>
    </source>
</evidence>
<feature type="compositionally biased region" description="Basic and acidic residues" evidence="5">
    <location>
        <begin position="458"/>
        <end position="471"/>
    </location>
</feature>
<accession>A0A433D9E4</accession>
<feature type="domain" description="PAS" evidence="6">
    <location>
        <begin position="104"/>
        <end position="169"/>
    </location>
</feature>
<keyword evidence="1" id="KW-0479">Metal-binding</keyword>
<dbReference type="InterPro" id="IPR013088">
    <property type="entry name" value="Znf_NHR/GATA"/>
</dbReference>
<reference evidence="8 9" key="1">
    <citation type="journal article" date="2018" name="New Phytol.">
        <title>Phylogenomics of Endogonaceae and evolution of mycorrhizas within Mucoromycota.</title>
        <authorList>
            <person name="Chang Y."/>
            <person name="Desiro A."/>
            <person name="Na H."/>
            <person name="Sandor L."/>
            <person name="Lipzen A."/>
            <person name="Clum A."/>
            <person name="Barry K."/>
            <person name="Grigoriev I.V."/>
            <person name="Martin F.M."/>
            <person name="Stajich J.E."/>
            <person name="Smith M.E."/>
            <person name="Bonito G."/>
            <person name="Spatafora J.W."/>
        </authorList>
    </citation>
    <scope>NUCLEOTIDE SEQUENCE [LARGE SCALE GENOMIC DNA]</scope>
    <source>
        <strain evidence="8 9">GMNB39</strain>
    </source>
</reference>
<evidence type="ECO:0000256" key="2">
    <source>
        <dbReference type="ARBA" id="ARBA00022771"/>
    </source>
</evidence>
<feature type="region of interest" description="Disordered" evidence="5">
    <location>
        <begin position="437"/>
        <end position="471"/>
    </location>
</feature>
<dbReference type="CDD" id="cd00202">
    <property type="entry name" value="ZnF_GATA"/>
    <property type="match status" value="1"/>
</dbReference>
<evidence type="ECO:0000256" key="3">
    <source>
        <dbReference type="ARBA" id="ARBA00022833"/>
    </source>
</evidence>
<dbReference type="InterPro" id="IPR000014">
    <property type="entry name" value="PAS"/>
</dbReference>
<dbReference type="PANTHER" id="PTHR45658">
    <property type="entry name" value="GATA TRANSCRIPTION FACTOR"/>
    <property type="match status" value="1"/>
</dbReference>
<feature type="compositionally biased region" description="Low complexity" evidence="5">
    <location>
        <begin position="350"/>
        <end position="382"/>
    </location>
</feature>
<dbReference type="InterPro" id="IPR013655">
    <property type="entry name" value="PAS_fold_3"/>
</dbReference>
<dbReference type="PROSITE" id="PS00344">
    <property type="entry name" value="GATA_ZN_FINGER_1"/>
    <property type="match status" value="1"/>
</dbReference>
<dbReference type="SUPFAM" id="SSF55785">
    <property type="entry name" value="PYP-like sensor domain (PAS domain)"/>
    <property type="match status" value="2"/>
</dbReference>
<name>A0A433D9E4_9FUNG</name>
<dbReference type="AlphaFoldDB" id="A0A433D9E4"/>
<dbReference type="FunFam" id="3.30.450.20:FF:000092">
    <property type="entry name" value="Related to white collar 1 protein"/>
    <property type="match status" value="1"/>
</dbReference>
<evidence type="ECO:0000256" key="5">
    <source>
        <dbReference type="SAM" id="MobiDB-lite"/>
    </source>
</evidence>
<keyword evidence="2 4" id="KW-0863">Zinc-finger</keyword>
<feature type="domain" description="GATA-type" evidence="7">
    <location>
        <begin position="448"/>
        <end position="483"/>
    </location>
</feature>
<evidence type="ECO:0000259" key="7">
    <source>
        <dbReference type="PROSITE" id="PS50114"/>
    </source>
</evidence>
<evidence type="ECO:0000313" key="9">
    <source>
        <dbReference type="Proteomes" id="UP000268093"/>
    </source>
</evidence>
<dbReference type="GO" id="GO:0043565">
    <property type="term" value="F:sequence-specific DNA binding"/>
    <property type="evidence" value="ECO:0007669"/>
    <property type="project" value="InterPro"/>
</dbReference>
<dbReference type="Gene3D" id="3.30.450.20">
    <property type="entry name" value="PAS domain"/>
    <property type="match status" value="2"/>
</dbReference>
<gene>
    <name evidence="8" type="ORF">BC936DRAFT_145715</name>
</gene>
<dbReference type="InterPro" id="IPR051140">
    <property type="entry name" value="GATA_TF"/>
</dbReference>
<dbReference type="OrthoDB" id="447251at2759"/>
<sequence length="501" mass="55609">MEGSRQYRKTRAGVSERFLSSLRQKLMIGRHCTFVTHNLADGTYVVNYQLMNMPAYIPGGFVSEPVDDYFRDIPTAAPFPASPEVFDLIGGNADNDISKRLWNRMLLEQSDDFIHVLSLKGIFLYCSPSAQKLLEYDPEELVGRSLSAICHPSDIVPVMRELKESSNGIDTVNLVYRIRRKNTGYMWIECQGKLHLEQGKGRKCVILSGRERPVYRLIWKEVMNAALSSSSEAGTSKVLGDTEFWSKISCDGLYLYTTSTCTNVLGFAQDEIVGMSLYQLVRSDRTTDVTRALSQAKDGKTINMRHHMQNKKGQHVEVTSTFYPGDVAYGVGRPSFIIAQTREYADHVHGSGISSNSSQDGSGVSVGSSGSNGSSGSDSGDSTPPPGKFGLVTAEYSGEENIFEELETIRSTSWQYELHQMRLTNKKLREELEALMNSKRKKKKRSQPSGTKICAHCQRKDSPEWRKGPNRPKELCNACGLRYAKGLGSTGTGPSSDLPSV</sequence>
<evidence type="ECO:0008006" key="10">
    <source>
        <dbReference type="Google" id="ProtNLM"/>
    </source>
</evidence>
<dbReference type="InterPro" id="IPR035965">
    <property type="entry name" value="PAS-like_dom_sf"/>
</dbReference>
<dbReference type="EMBL" id="RBNI01004514">
    <property type="protein sequence ID" value="RUP47455.1"/>
    <property type="molecule type" value="Genomic_DNA"/>
</dbReference>
<evidence type="ECO:0000313" key="8">
    <source>
        <dbReference type="EMBL" id="RUP47455.1"/>
    </source>
</evidence>
<dbReference type="Pfam" id="PF08447">
    <property type="entry name" value="PAS_3"/>
    <property type="match status" value="1"/>
</dbReference>